<accession>A0A8T8SSP5</accession>
<evidence type="ECO:0000256" key="4">
    <source>
        <dbReference type="ARBA" id="ARBA00022840"/>
    </source>
</evidence>
<dbReference type="PANTHER" id="PTHR18934:SF99">
    <property type="entry name" value="ATP-DEPENDENT RNA HELICASE DHX37-RELATED"/>
    <property type="match status" value="1"/>
</dbReference>
<dbReference type="Gene3D" id="3.40.50.300">
    <property type="entry name" value="P-loop containing nucleotide triphosphate hydrolases"/>
    <property type="match status" value="1"/>
</dbReference>
<gene>
    <name evidence="6" type="ORF">A4X13_0g5693</name>
</gene>
<proteinExistence type="predicted"/>
<reference evidence="6" key="1">
    <citation type="submission" date="2016-04" db="EMBL/GenBank/DDBJ databases">
        <authorList>
            <person name="Nguyen H.D."/>
            <person name="Samba Siva P."/>
            <person name="Cullis J."/>
            <person name="Levesque C.A."/>
            <person name="Hambleton S."/>
        </authorList>
    </citation>
    <scope>NUCLEOTIDE SEQUENCE</scope>
    <source>
        <strain evidence="6">DAOMC 236416</strain>
    </source>
</reference>
<evidence type="ECO:0008006" key="8">
    <source>
        <dbReference type="Google" id="ProtNLM"/>
    </source>
</evidence>
<dbReference type="Proteomes" id="UP000077521">
    <property type="component" value="Unassembled WGS sequence"/>
</dbReference>
<keyword evidence="2" id="KW-0378">Hydrolase</keyword>
<evidence type="ECO:0000256" key="3">
    <source>
        <dbReference type="ARBA" id="ARBA00022806"/>
    </source>
</evidence>
<sequence>MKRKAENNADFNSKKKARNGSKNKYKNAPGQSLPLPRPHVNHELTAARAALPVAAGKDAIIASLRQHDTIIVLGETGSGKTTQIPQFLFEAGFADDELPPPRTGAGSSANGSGSKVLQQQQQKRNTRPKIIAVTQPRRVAATSLASRIAAEMGCPDPAKQPLRSHAMAAKANAKARQAQQNKAPALVGYSI</sequence>
<reference evidence="6" key="2">
    <citation type="journal article" date="2019" name="IMA Fungus">
        <title>Genome sequencing and comparison of five Tilletia species to identify candidate genes for the detection of regulated species infecting wheat.</title>
        <authorList>
            <person name="Nguyen H.D.T."/>
            <person name="Sultana T."/>
            <person name="Kesanakurti P."/>
            <person name="Hambleton S."/>
        </authorList>
    </citation>
    <scope>NUCLEOTIDE SEQUENCE</scope>
    <source>
        <strain evidence="6">DAOMC 236416</strain>
    </source>
</reference>
<dbReference type="GO" id="GO:0000462">
    <property type="term" value="P:maturation of SSU-rRNA from tricistronic rRNA transcript (SSU-rRNA, 5.8S rRNA, LSU-rRNA)"/>
    <property type="evidence" value="ECO:0007669"/>
    <property type="project" value="TreeGrafter"/>
</dbReference>
<dbReference type="GO" id="GO:0003723">
    <property type="term" value="F:RNA binding"/>
    <property type="evidence" value="ECO:0007669"/>
    <property type="project" value="TreeGrafter"/>
</dbReference>
<feature type="compositionally biased region" description="Low complexity" evidence="5">
    <location>
        <begin position="104"/>
        <end position="114"/>
    </location>
</feature>
<evidence type="ECO:0000256" key="1">
    <source>
        <dbReference type="ARBA" id="ARBA00022741"/>
    </source>
</evidence>
<dbReference type="PANTHER" id="PTHR18934">
    <property type="entry name" value="ATP-DEPENDENT RNA HELICASE"/>
    <property type="match status" value="1"/>
</dbReference>
<evidence type="ECO:0000256" key="2">
    <source>
        <dbReference type="ARBA" id="ARBA00022801"/>
    </source>
</evidence>
<protein>
    <recommendedName>
        <fullName evidence="8">Helicase ATP-binding domain-containing protein</fullName>
    </recommendedName>
</protein>
<organism evidence="6 7">
    <name type="scientific">Tilletia indica</name>
    <dbReference type="NCBI Taxonomy" id="43049"/>
    <lineage>
        <taxon>Eukaryota</taxon>
        <taxon>Fungi</taxon>
        <taxon>Dikarya</taxon>
        <taxon>Basidiomycota</taxon>
        <taxon>Ustilaginomycotina</taxon>
        <taxon>Exobasidiomycetes</taxon>
        <taxon>Tilletiales</taxon>
        <taxon>Tilletiaceae</taxon>
        <taxon>Tilletia</taxon>
    </lineage>
</organism>
<keyword evidence="7" id="KW-1185">Reference proteome</keyword>
<dbReference type="SUPFAM" id="SSF52540">
    <property type="entry name" value="P-loop containing nucleoside triphosphate hydrolases"/>
    <property type="match status" value="1"/>
</dbReference>
<keyword evidence="1" id="KW-0547">Nucleotide-binding</keyword>
<dbReference type="GO" id="GO:0005524">
    <property type="term" value="F:ATP binding"/>
    <property type="evidence" value="ECO:0007669"/>
    <property type="project" value="UniProtKB-KW"/>
</dbReference>
<dbReference type="InterPro" id="IPR027417">
    <property type="entry name" value="P-loop_NTPase"/>
</dbReference>
<dbReference type="GO" id="GO:0016787">
    <property type="term" value="F:hydrolase activity"/>
    <property type="evidence" value="ECO:0007669"/>
    <property type="project" value="UniProtKB-KW"/>
</dbReference>
<feature type="non-terminal residue" evidence="6">
    <location>
        <position position="191"/>
    </location>
</feature>
<evidence type="ECO:0000313" key="6">
    <source>
        <dbReference type="EMBL" id="KAE8246650.1"/>
    </source>
</evidence>
<evidence type="ECO:0000313" key="7">
    <source>
        <dbReference type="Proteomes" id="UP000077521"/>
    </source>
</evidence>
<keyword evidence="3" id="KW-0347">Helicase</keyword>
<dbReference type="GO" id="GO:0005730">
    <property type="term" value="C:nucleolus"/>
    <property type="evidence" value="ECO:0007669"/>
    <property type="project" value="TreeGrafter"/>
</dbReference>
<evidence type="ECO:0000256" key="5">
    <source>
        <dbReference type="SAM" id="MobiDB-lite"/>
    </source>
</evidence>
<name>A0A8T8SSP5_9BASI</name>
<comment type="caution">
    <text evidence="6">The sequence shown here is derived from an EMBL/GenBank/DDBJ whole genome shotgun (WGS) entry which is preliminary data.</text>
</comment>
<feature type="region of interest" description="Disordered" evidence="5">
    <location>
        <begin position="94"/>
        <end position="128"/>
    </location>
</feature>
<feature type="region of interest" description="Disordered" evidence="5">
    <location>
        <begin position="1"/>
        <end position="38"/>
    </location>
</feature>
<dbReference type="GO" id="GO:0004386">
    <property type="term" value="F:helicase activity"/>
    <property type="evidence" value="ECO:0007669"/>
    <property type="project" value="UniProtKB-KW"/>
</dbReference>
<dbReference type="EMBL" id="LWDF02000465">
    <property type="protein sequence ID" value="KAE8246650.1"/>
    <property type="molecule type" value="Genomic_DNA"/>
</dbReference>
<feature type="compositionally biased region" description="Basic residues" evidence="5">
    <location>
        <begin position="14"/>
        <end position="25"/>
    </location>
</feature>
<dbReference type="AlphaFoldDB" id="A0A8T8SSP5"/>
<keyword evidence="4" id="KW-0067">ATP-binding</keyword>